<evidence type="ECO:0000313" key="2">
    <source>
        <dbReference type="EMBL" id="NBD26585.1"/>
    </source>
</evidence>
<dbReference type="EMBL" id="JAAAMV010000022">
    <property type="protein sequence ID" value="NBD26585.1"/>
    <property type="molecule type" value="Genomic_DNA"/>
</dbReference>
<name>A0ABW9XV75_9BACL</name>
<protein>
    <submittedName>
        <fullName evidence="2">Spore coat protein</fullName>
    </submittedName>
</protein>
<dbReference type="Pfam" id="PF07875">
    <property type="entry name" value="Coat_F"/>
    <property type="match status" value="1"/>
</dbReference>
<organism evidence="2 3">
    <name type="scientific">Paenibacillus glycinis</name>
    <dbReference type="NCBI Taxonomy" id="2697035"/>
    <lineage>
        <taxon>Bacteria</taxon>
        <taxon>Bacillati</taxon>
        <taxon>Bacillota</taxon>
        <taxon>Bacilli</taxon>
        <taxon>Bacillales</taxon>
        <taxon>Paenibacillaceae</taxon>
        <taxon>Paenibacillus</taxon>
    </lineage>
</organism>
<dbReference type="Proteomes" id="UP000665561">
    <property type="component" value="Unassembled WGS sequence"/>
</dbReference>
<gene>
    <name evidence="2" type="ORF">GT019_22150</name>
</gene>
<dbReference type="InterPro" id="IPR012851">
    <property type="entry name" value="Spore_coat_CotF-like"/>
</dbReference>
<proteinExistence type="predicted"/>
<feature type="region of interest" description="Disordered" evidence="1">
    <location>
        <begin position="114"/>
        <end position="149"/>
    </location>
</feature>
<keyword evidence="2" id="KW-0167">Capsid protein</keyword>
<keyword evidence="3" id="KW-1185">Reference proteome</keyword>
<sequence>MYQQQGQGHPLLSDEDLAYTVLSDLKRVVGEYATAATESSCQQVRQLFTNLLNSTLQMQGHLYKIMEQNNMYSAASPVLRQEIQKQLQQNQQTEQKTDQFLQQLGLGQSGFRNQQHMQQHMHQPQNQMPPQYQQQGNQQHMPGQNQPYM</sequence>
<accession>A0ABW9XV75</accession>
<dbReference type="InterPro" id="IPR012347">
    <property type="entry name" value="Ferritin-like"/>
</dbReference>
<keyword evidence="2" id="KW-0946">Virion</keyword>
<evidence type="ECO:0000256" key="1">
    <source>
        <dbReference type="SAM" id="MobiDB-lite"/>
    </source>
</evidence>
<dbReference type="Gene3D" id="1.20.1260.10">
    <property type="match status" value="1"/>
</dbReference>
<evidence type="ECO:0000313" key="3">
    <source>
        <dbReference type="Proteomes" id="UP000665561"/>
    </source>
</evidence>
<comment type="caution">
    <text evidence="2">The sequence shown here is derived from an EMBL/GenBank/DDBJ whole genome shotgun (WGS) entry which is preliminary data.</text>
</comment>
<reference evidence="2 3" key="1">
    <citation type="submission" date="2020-01" db="EMBL/GenBank/DDBJ databases">
        <title>Paenibacillus soybeanensis sp. nov. isolated from the nodules of soybean (Glycine max(L.) Merr).</title>
        <authorList>
            <person name="Wang H."/>
        </authorList>
    </citation>
    <scope>NUCLEOTIDE SEQUENCE [LARGE SCALE GENOMIC DNA]</scope>
    <source>
        <strain evidence="2 3">T1</strain>
    </source>
</reference>
<dbReference type="RefSeq" id="WP_161745518.1">
    <property type="nucleotide sequence ID" value="NZ_JAAAMV010000022.1"/>
</dbReference>